<dbReference type="Proteomes" id="UP000198287">
    <property type="component" value="Unassembled WGS sequence"/>
</dbReference>
<organism evidence="18 19">
    <name type="scientific">Folsomia candida</name>
    <name type="common">Springtail</name>
    <dbReference type="NCBI Taxonomy" id="158441"/>
    <lineage>
        <taxon>Eukaryota</taxon>
        <taxon>Metazoa</taxon>
        <taxon>Ecdysozoa</taxon>
        <taxon>Arthropoda</taxon>
        <taxon>Hexapoda</taxon>
        <taxon>Collembola</taxon>
        <taxon>Entomobryomorpha</taxon>
        <taxon>Isotomoidea</taxon>
        <taxon>Isotomidae</taxon>
        <taxon>Proisotominae</taxon>
        <taxon>Folsomia</taxon>
    </lineage>
</organism>
<evidence type="ECO:0000256" key="7">
    <source>
        <dbReference type="ARBA" id="ARBA00022691"/>
    </source>
</evidence>
<dbReference type="PANTHER" id="PTHR12734:SF0">
    <property type="entry name" value="18S RRNA (GUANINE-N(7))-METHYLTRANSFERASE-RELATED"/>
    <property type="match status" value="1"/>
</dbReference>
<evidence type="ECO:0000256" key="3">
    <source>
        <dbReference type="ARBA" id="ARBA00005547"/>
    </source>
</evidence>
<evidence type="ECO:0000313" key="18">
    <source>
        <dbReference type="EMBL" id="OXA52858.1"/>
    </source>
</evidence>
<keyword evidence="6" id="KW-0808">Transferase</keyword>
<feature type="domain" description="Methyltransferase" evidence="17">
    <location>
        <begin position="56"/>
        <end position="131"/>
    </location>
</feature>
<evidence type="ECO:0000256" key="14">
    <source>
        <dbReference type="ARBA" id="ARBA00081208"/>
    </source>
</evidence>
<dbReference type="GO" id="GO:0005730">
    <property type="term" value="C:nucleolus"/>
    <property type="evidence" value="ECO:0007669"/>
    <property type="project" value="UniProtKB-ARBA"/>
</dbReference>
<keyword evidence="4" id="KW-0963">Cytoplasm</keyword>
<dbReference type="Pfam" id="PF12589">
    <property type="entry name" value="WBS_methylT"/>
    <property type="match status" value="1"/>
</dbReference>
<dbReference type="InterPro" id="IPR039769">
    <property type="entry name" value="Bud23-like"/>
</dbReference>
<feature type="compositionally biased region" description="Polar residues" evidence="15">
    <location>
        <begin position="220"/>
        <end position="230"/>
    </location>
</feature>
<keyword evidence="7" id="KW-0949">S-adenosyl-L-methionine</keyword>
<dbReference type="OrthoDB" id="2877at2759"/>
<keyword evidence="8" id="KW-0539">Nucleus</keyword>
<evidence type="ECO:0000313" key="19">
    <source>
        <dbReference type="Proteomes" id="UP000198287"/>
    </source>
</evidence>
<proteinExistence type="inferred from homology"/>
<evidence type="ECO:0000256" key="9">
    <source>
        <dbReference type="ARBA" id="ARBA00050374"/>
    </source>
</evidence>
<evidence type="ECO:0000256" key="1">
    <source>
        <dbReference type="ARBA" id="ARBA00004123"/>
    </source>
</evidence>
<evidence type="ECO:0000256" key="6">
    <source>
        <dbReference type="ARBA" id="ARBA00022679"/>
    </source>
</evidence>
<gene>
    <name evidence="18" type="ORF">Fcan01_12000</name>
</gene>
<accession>A0A226E699</accession>
<evidence type="ECO:0000256" key="11">
    <source>
        <dbReference type="ARBA" id="ARBA00064164"/>
    </source>
</evidence>
<feature type="compositionally biased region" description="Basic and acidic residues" evidence="15">
    <location>
        <begin position="231"/>
        <end position="255"/>
    </location>
</feature>
<comment type="caution">
    <text evidence="18">The sequence shown here is derived from an EMBL/GenBank/DDBJ whole genome shotgun (WGS) entry which is preliminary data.</text>
</comment>
<keyword evidence="5" id="KW-0489">Methyltransferase</keyword>
<evidence type="ECO:0000256" key="10">
    <source>
        <dbReference type="ARBA" id="ARBA00059355"/>
    </source>
</evidence>
<dbReference type="OMA" id="WIQEKKE"/>
<dbReference type="GO" id="GO:0005737">
    <property type="term" value="C:cytoplasm"/>
    <property type="evidence" value="ECO:0007669"/>
    <property type="project" value="UniProtKB-SubCell"/>
</dbReference>
<comment type="subcellular location">
    <subcellularLocation>
        <location evidence="2">Cytoplasm</location>
    </subcellularLocation>
    <subcellularLocation>
        <location evidence="1">Nucleus</location>
    </subcellularLocation>
</comment>
<dbReference type="InterPro" id="IPR029063">
    <property type="entry name" value="SAM-dependent_MTases_sf"/>
</dbReference>
<evidence type="ECO:0000256" key="13">
    <source>
        <dbReference type="ARBA" id="ARBA00075516"/>
    </source>
</evidence>
<dbReference type="PANTHER" id="PTHR12734">
    <property type="entry name" value="METHYLTRANSFERASE-RELATED"/>
    <property type="match status" value="1"/>
</dbReference>
<evidence type="ECO:0000256" key="8">
    <source>
        <dbReference type="ARBA" id="ARBA00023242"/>
    </source>
</evidence>
<dbReference type="Gene3D" id="3.40.50.150">
    <property type="entry name" value="Vaccinia Virus protein VP39"/>
    <property type="match status" value="1"/>
</dbReference>
<dbReference type="CDD" id="cd02440">
    <property type="entry name" value="AdoMet_MTases"/>
    <property type="match status" value="1"/>
</dbReference>
<evidence type="ECO:0000256" key="2">
    <source>
        <dbReference type="ARBA" id="ARBA00004496"/>
    </source>
</evidence>
<keyword evidence="19" id="KW-1185">Reference proteome</keyword>
<comment type="subunit">
    <text evidence="11">Heterodimer with TRMT112; this heterodimerization is necessary for the metabolic stability and activity of the catalytic subunit BUD23. Interacts with GRIP1.</text>
</comment>
<dbReference type="EMBL" id="LNIX01000006">
    <property type="protein sequence ID" value="OXA52858.1"/>
    <property type="molecule type" value="Genomic_DNA"/>
</dbReference>
<evidence type="ECO:0000256" key="5">
    <source>
        <dbReference type="ARBA" id="ARBA00022603"/>
    </source>
</evidence>
<dbReference type="GO" id="GO:0070476">
    <property type="term" value="P:rRNA (guanine-N7)-methylation"/>
    <property type="evidence" value="ECO:0007669"/>
    <property type="project" value="InterPro"/>
</dbReference>
<dbReference type="SUPFAM" id="SSF53335">
    <property type="entry name" value="S-adenosyl-L-methionine-dependent methyltransferases"/>
    <property type="match status" value="1"/>
</dbReference>
<dbReference type="InterPro" id="IPR041698">
    <property type="entry name" value="Methyltransf_25"/>
</dbReference>
<dbReference type="AlphaFoldDB" id="A0A226E699"/>
<dbReference type="STRING" id="158441.A0A226E699"/>
<reference evidence="18 19" key="1">
    <citation type="submission" date="2015-12" db="EMBL/GenBank/DDBJ databases">
        <title>The genome of Folsomia candida.</title>
        <authorList>
            <person name="Faddeeva A."/>
            <person name="Derks M.F."/>
            <person name="Anvar Y."/>
            <person name="Smit S."/>
            <person name="Van Straalen N."/>
            <person name="Roelofs D."/>
        </authorList>
    </citation>
    <scope>NUCLEOTIDE SEQUENCE [LARGE SCALE GENOMIC DNA]</scope>
    <source>
        <strain evidence="18 19">VU population</strain>
        <tissue evidence="18">Whole body</tissue>
    </source>
</reference>
<name>A0A226E699_FOLCA</name>
<evidence type="ECO:0000256" key="4">
    <source>
        <dbReference type="ARBA" id="ARBA00022490"/>
    </source>
</evidence>
<comment type="similarity">
    <text evidence="3">Belongs to the class I-like SAM-binding methyltransferase superfamily. BUD23/WBSCR22 family.</text>
</comment>
<protein>
    <recommendedName>
        <fullName evidence="12">18S rRNA (guanine-N(7))-methyltransferase</fullName>
    </recommendedName>
    <alternativeName>
        <fullName evidence="14">Bud site selection protein 23 homolog</fullName>
    </alternativeName>
    <alternativeName>
        <fullName evidence="13">rRNA methyltransferase and ribosome maturation factor</fullName>
    </alternativeName>
</protein>
<dbReference type="FunFam" id="3.40.50.150:FF:000017">
    <property type="entry name" value="probable 18S rRNA (Guanine-N(7))-methyltransferase"/>
    <property type="match status" value="1"/>
</dbReference>
<dbReference type="GO" id="GO:0016435">
    <property type="term" value="F:rRNA (guanine) methyltransferase activity"/>
    <property type="evidence" value="ECO:0007669"/>
    <property type="project" value="InterPro"/>
</dbReference>
<feature type="compositionally biased region" description="Basic and acidic residues" evidence="15">
    <location>
        <begin position="263"/>
        <end position="272"/>
    </location>
</feature>
<evidence type="ECO:0000259" key="16">
    <source>
        <dbReference type="Pfam" id="PF12589"/>
    </source>
</evidence>
<evidence type="ECO:0000256" key="12">
    <source>
        <dbReference type="ARBA" id="ARBA00074415"/>
    </source>
</evidence>
<comment type="function">
    <text evidence="10">S-adenosyl-L-methionine-dependent methyltransferase that specifically methylates the N(7) position of a guanine in 18S rRNA. Requires the methyltransferase adapter protein TRM112 for full rRNA methyltransferase activity. Involved in the pre-rRNA processing steps leading to small-subunit rRNA production independently of its RNA-modifying catalytic activity. Important for biogenesis end export of the 40S ribosomal subunit independent on its methyltransferase activity. Locus-specific steroid receptor coactivator. Potentiates transactivation by glucocorticoid (NR3C1), mineralocorticoid (NR3C2), androgen (AR) and progesterone (PGR) receptors. Required for the maintenance of open chromatin at the TSC22D3/GILZ locus to facilitate NR3C1 loading on the response elements. Required for maintenance of dimethylation on histone H3 'Lys-79' (H3K79me2), although direct histone methyltransferase activity is not observed in vitro.</text>
</comment>
<evidence type="ECO:0000259" key="17">
    <source>
        <dbReference type="Pfam" id="PF13649"/>
    </source>
</evidence>
<comment type="catalytic activity">
    <reaction evidence="9">
        <text>a guanosine in 18S rRNA + S-adenosyl-L-methionine = an N(7)-methylguanosine in 18S rRNA + S-adenosyl-L-homocysteine</text>
        <dbReference type="Rhea" id="RHEA:54584"/>
        <dbReference type="Rhea" id="RHEA-COMP:13937"/>
        <dbReference type="Rhea" id="RHEA-COMP:13938"/>
        <dbReference type="ChEBI" id="CHEBI:57856"/>
        <dbReference type="ChEBI" id="CHEBI:59789"/>
        <dbReference type="ChEBI" id="CHEBI:74269"/>
        <dbReference type="ChEBI" id="CHEBI:74480"/>
    </reaction>
</comment>
<dbReference type="InterPro" id="IPR022238">
    <property type="entry name" value="Bud23_C"/>
</dbReference>
<feature type="domain" description="18S rRNA (guanine(1575)-N(7))-methyltransferase Bud23 C-terminal" evidence="16">
    <location>
        <begin position="203"/>
        <end position="278"/>
    </location>
</feature>
<sequence length="281" mass="31458">MSFGKRPELTAPPEFFYNEDEAKKYSQNSRMMEIQGEMSERAIELLELPEDESCMILDLGCGSGLSGTALDEAGHMWVGLDISEAMLHVARDREVEGDVILGDMGEGLPFRAGAFDGAISISALQWLCNADKTCHKPAKRLYTFFTSLYAALNTGSRAVFQFYPSDQGQTDLIMGQAKKAGFNGGLVIDFPESSKAKKYYLVLMVGGMCNPILPKSLSTTSNNTISYSDRNSGHGRERKDHRRDVKGLKEWVHEKKERRRRQGKETRADTKYTGRKRSGRF</sequence>
<evidence type="ECO:0000256" key="15">
    <source>
        <dbReference type="SAM" id="MobiDB-lite"/>
    </source>
</evidence>
<dbReference type="Pfam" id="PF13649">
    <property type="entry name" value="Methyltransf_25"/>
    <property type="match status" value="1"/>
</dbReference>
<feature type="region of interest" description="Disordered" evidence="15">
    <location>
        <begin position="220"/>
        <end position="281"/>
    </location>
</feature>